<dbReference type="Proteomes" id="UP000735302">
    <property type="component" value="Unassembled WGS sequence"/>
</dbReference>
<dbReference type="AlphaFoldDB" id="A0AAV4A7U1"/>
<comment type="caution">
    <text evidence="1">The sequence shown here is derived from an EMBL/GenBank/DDBJ whole genome shotgun (WGS) entry which is preliminary data.</text>
</comment>
<keyword evidence="2" id="KW-1185">Reference proteome</keyword>
<evidence type="ECO:0000313" key="1">
    <source>
        <dbReference type="EMBL" id="GFO02922.1"/>
    </source>
</evidence>
<name>A0AAV4A7U1_9GAST</name>
<sequence length="104" mass="11168">MLMKGMRSLATSPPGMGFWFLYIVSPQRGDLRFLGPPSSQGAGGKVLTRDPGMGWELAHDLMISKSLRFVKPADGGAAGSNPRHEDSEMFGGAFANYSAIMRSC</sequence>
<evidence type="ECO:0000313" key="2">
    <source>
        <dbReference type="Proteomes" id="UP000735302"/>
    </source>
</evidence>
<dbReference type="EMBL" id="BLXT01003660">
    <property type="protein sequence ID" value="GFO02922.1"/>
    <property type="molecule type" value="Genomic_DNA"/>
</dbReference>
<gene>
    <name evidence="1" type="ORF">PoB_002942700</name>
</gene>
<reference evidence="1 2" key="1">
    <citation type="journal article" date="2021" name="Elife">
        <title>Chloroplast acquisition without the gene transfer in kleptoplastic sea slugs, Plakobranchus ocellatus.</title>
        <authorList>
            <person name="Maeda T."/>
            <person name="Takahashi S."/>
            <person name="Yoshida T."/>
            <person name="Shimamura S."/>
            <person name="Takaki Y."/>
            <person name="Nagai Y."/>
            <person name="Toyoda A."/>
            <person name="Suzuki Y."/>
            <person name="Arimoto A."/>
            <person name="Ishii H."/>
            <person name="Satoh N."/>
            <person name="Nishiyama T."/>
            <person name="Hasebe M."/>
            <person name="Maruyama T."/>
            <person name="Minagawa J."/>
            <person name="Obokata J."/>
            <person name="Shigenobu S."/>
        </authorList>
    </citation>
    <scope>NUCLEOTIDE SEQUENCE [LARGE SCALE GENOMIC DNA]</scope>
</reference>
<proteinExistence type="predicted"/>
<accession>A0AAV4A7U1</accession>
<protein>
    <submittedName>
        <fullName evidence="1">Uncharacterized protein</fullName>
    </submittedName>
</protein>
<organism evidence="1 2">
    <name type="scientific">Plakobranchus ocellatus</name>
    <dbReference type="NCBI Taxonomy" id="259542"/>
    <lineage>
        <taxon>Eukaryota</taxon>
        <taxon>Metazoa</taxon>
        <taxon>Spiralia</taxon>
        <taxon>Lophotrochozoa</taxon>
        <taxon>Mollusca</taxon>
        <taxon>Gastropoda</taxon>
        <taxon>Heterobranchia</taxon>
        <taxon>Euthyneura</taxon>
        <taxon>Panpulmonata</taxon>
        <taxon>Sacoglossa</taxon>
        <taxon>Placobranchoidea</taxon>
        <taxon>Plakobranchidae</taxon>
        <taxon>Plakobranchus</taxon>
    </lineage>
</organism>